<dbReference type="PANTHER" id="PTHR12110">
    <property type="entry name" value="HYDROXYPYRUVATE ISOMERASE"/>
    <property type="match status" value="1"/>
</dbReference>
<evidence type="ECO:0000259" key="1">
    <source>
        <dbReference type="Pfam" id="PF01261"/>
    </source>
</evidence>
<dbReference type="EMBL" id="DPBP01000028">
    <property type="protein sequence ID" value="HCE17570.1"/>
    <property type="molecule type" value="Genomic_DNA"/>
</dbReference>
<dbReference type="SUPFAM" id="SSF51658">
    <property type="entry name" value="Xylose isomerase-like"/>
    <property type="match status" value="1"/>
</dbReference>
<dbReference type="AlphaFoldDB" id="A0A3D1JG65"/>
<reference evidence="2 3" key="1">
    <citation type="journal article" date="2018" name="Nat. Biotechnol.">
        <title>A standardized bacterial taxonomy based on genome phylogeny substantially revises the tree of life.</title>
        <authorList>
            <person name="Parks D.H."/>
            <person name="Chuvochina M."/>
            <person name="Waite D.W."/>
            <person name="Rinke C."/>
            <person name="Skarshewski A."/>
            <person name="Chaumeil P.A."/>
            <person name="Hugenholtz P."/>
        </authorList>
    </citation>
    <scope>NUCLEOTIDE SEQUENCE [LARGE SCALE GENOMIC DNA]</scope>
    <source>
        <strain evidence="2">UBA8781</strain>
    </source>
</reference>
<sequence>MNLSVASYSFHGLLDRGMIDLFGYLESCRYRYHLHTADIWNGMISTLDEDFLKKVKEGLQERELTLVNLCVDGPHIWEDDPALREKHYQEALAYLRAAEFLGAKTLRIDAGGQGESFNSEQFDLIVTRYREYAQWAYDHGFKVGPENHWGPEAVPENMKKICEAVNHPGFGVLLHFRGNAGDALMAPWAMHTHISWDIVHRCLDESMSMLRAAGYQGCWSVEHHSGSQEYVEVAIQLASVRRLLEKWAE</sequence>
<dbReference type="InterPro" id="IPR036237">
    <property type="entry name" value="Xyl_isomerase-like_sf"/>
</dbReference>
<dbReference type="STRING" id="229919.GCA_001050195_01749"/>
<comment type="caution">
    <text evidence="2">The sequence shown here is derived from an EMBL/GenBank/DDBJ whole genome shotgun (WGS) entry which is preliminary data.</text>
</comment>
<gene>
    <name evidence="2" type="ORF">DEQ80_06900</name>
</gene>
<proteinExistence type="predicted"/>
<accession>A0A3D1JG65</accession>
<evidence type="ECO:0000313" key="3">
    <source>
        <dbReference type="Proteomes" id="UP000264141"/>
    </source>
</evidence>
<organism evidence="2 3">
    <name type="scientific">Anaerolinea thermolimosa</name>
    <dbReference type="NCBI Taxonomy" id="229919"/>
    <lineage>
        <taxon>Bacteria</taxon>
        <taxon>Bacillati</taxon>
        <taxon>Chloroflexota</taxon>
        <taxon>Anaerolineae</taxon>
        <taxon>Anaerolineales</taxon>
        <taxon>Anaerolineaceae</taxon>
        <taxon>Anaerolinea</taxon>
    </lineage>
</organism>
<dbReference type="Proteomes" id="UP000264141">
    <property type="component" value="Unassembled WGS sequence"/>
</dbReference>
<feature type="domain" description="Xylose isomerase-like TIM barrel" evidence="1">
    <location>
        <begin position="45"/>
        <end position="174"/>
    </location>
</feature>
<dbReference type="PANTHER" id="PTHR12110:SF53">
    <property type="entry name" value="BLR5974 PROTEIN"/>
    <property type="match status" value="1"/>
</dbReference>
<dbReference type="GO" id="GO:0016853">
    <property type="term" value="F:isomerase activity"/>
    <property type="evidence" value="ECO:0007669"/>
    <property type="project" value="UniProtKB-KW"/>
</dbReference>
<dbReference type="InterPro" id="IPR013022">
    <property type="entry name" value="Xyl_isomerase-like_TIM-brl"/>
</dbReference>
<dbReference type="Pfam" id="PF01261">
    <property type="entry name" value="AP_endonuc_2"/>
    <property type="match status" value="1"/>
</dbReference>
<keyword evidence="2" id="KW-0413">Isomerase</keyword>
<dbReference type="InterPro" id="IPR050312">
    <property type="entry name" value="IolE/XylAMocC-like"/>
</dbReference>
<evidence type="ECO:0000313" key="2">
    <source>
        <dbReference type="EMBL" id="HCE17570.1"/>
    </source>
</evidence>
<protein>
    <submittedName>
        <fullName evidence="2">Xylose isomerase</fullName>
    </submittedName>
</protein>
<name>A0A3D1JG65_9CHLR</name>
<dbReference type="Gene3D" id="3.20.20.150">
    <property type="entry name" value="Divalent-metal-dependent TIM barrel enzymes"/>
    <property type="match status" value="1"/>
</dbReference>